<dbReference type="InterPro" id="IPR004360">
    <property type="entry name" value="Glyas_Fos-R_dOase_dom"/>
</dbReference>
<comment type="caution">
    <text evidence="2">The sequence shown here is derived from an EMBL/GenBank/DDBJ whole genome shotgun (WGS) entry which is preliminary data.</text>
</comment>
<sequence>MFVEVNHIGIVSRDPETSANFYREIFELSEKEESSRAIETLGIGKTNLAIYGEKKDTKATVLSSGCDFAFRVDSESFRRIEEKLFAQRMEYDVRKAERTLFLTFQDPDGYVLELICEED</sequence>
<dbReference type="InterPro" id="IPR037523">
    <property type="entry name" value="VOC_core"/>
</dbReference>
<dbReference type="Pfam" id="PF00903">
    <property type="entry name" value="Glyoxalase"/>
    <property type="match status" value="1"/>
</dbReference>
<proteinExistence type="predicted"/>
<dbReference type="PROSITE" id="PS51819">
    <property type="entry name" value="VOC"/>
    <property type="match status" value="1"/>
</dbReference>
<dbReference type="Proteomes" id="UP000297453">
    <property type="component" value="Unassembled WGS sequence"/>
</dbReference>
<dbReference type="EMBL" id="RQEP01000005">
    <property type="protein sequence ID" value="TGK06953.1"/>
    <property type="molecule type" value="Genomic_DNA"/>
</dbReference>
<accession>A0A4R9G6A3</accession>
<dbReference type="SUPFAM" id="SSF54593">
    <property type="entry name" value="Glyoxalase/Bleomycin resistance protein/Dihydroxybiphenyl dioxygenase"/>
    <property type="match status" value="1"/>
</dbReference>
<name>A0A4R9G6A3_9LEPT</name>
<dbReference type="CDD" id="cd06587">
    <property type="entry name" value="VOC"/>
    <property type="match status" value="1"/>
</dbReference>
<feature type="domain" description="VOC" evidence="1">
    <location>
        <begin position="4"/>
        <end position="117"/>
    </location>
</feature>
<dbReference type="InterPro" id="IPR029068">
    <property type="entry name" value="Glyas_Bleomycin-R_OHBP_Dase"/>
</dbReference>
<keyword evidence="3" id="KW-1185">Reference proteome</keyword>
<reference evidence="2" key="1">
    <citation type="journal article" date="2019" name="PLoS Negl. Trop. Dis.">
        <title>Revisiting the worldwide diversity of Leptospira species in the environment.</title>
        <authorList>
            <person name="Vincent A.T."/>
            <person name="Schiettekatte O."/>
            <person name="Bourhy P."/>
            <person name="Veyrier F.J."/>
            <person name="Picardeau M."/>
        </authorList>
    </citation>
    <scope>NUCLEOTIDE SEQUENCE [LARGE SCALE GENOMIC DNA]</scope>
    <source>
        <strain evidence="2">SSS9</strain>
    </source>
</reference>
<evidence type="ECO:0000313" key="2">
    <source>
        <dbReference type="EMBL" id="TGK06953.1"/>
    </source>
</evidence>
<dbReference type="Gene3D" id="3.10.180.10">
    <property type="entry name" value="2,3-Dihydroxybiphenyl 1,2-Dioxygenase, domain 1"/>
    <property type="match status" value="1"/>
</dbReference>
<dbReference type="RefSeq" id="WP_135584316.1">
    <property type="nucleotide sequence ID" value="NZ_RQEP01000005.1"/>
</dbReference>
<gene>
    <name evidence="2" type="ORF">EHO59_02200</name>
</gene>
<evidence type="ECO:0000259" key="1">
    <source>
        <dbReference type="PROSITE" id="PS51819"/>
    </source>
</evidence>
<dbReference type="AlphaFoldDB" id="A0A4R9G6A3"/>
<protein>
    <submittedName>
        <fullName evidence="2">VOC family protein</fullName>
    </submittedName>
</protein>
<dbReference type="OrthoDB" id="9788468at2"/>
<evidence type="ECO:0000313" key="3">
    <source>
        <dbReference type="Proteomes" id="UP000297453"/>
    </source>
</evidence>
<organism evidence="2 3">
    <name type="scientific">Leptospira semungkisensis</name>
    <dbReference type="NCBI Taxonomy" id="2484985"/>
    <lineage>
        <taxon>Bacteria</taxon>
        <taxon>Pseudomonadati</taxon>
        <taxon>Spirochaetota</taxon>
        <taxon>Spirochaetia</taxon>
        <taxon>Leptospirales</taxon>
        <taxon>Leptospiraceae</taxon>
        <taxon>Leptospira</taxon>
    </lineage>
</organism>